<feature type="compositionally biased region" description="Polar residues" evidence="1">
    <location>
        <begin position="429"/>
        <end position="441"/>
    </location>
</feature>
<feature type="compositionally biased region" description="Polar residues" evidence="1">
    <location>
        <begin position="288"/>
        <end position="308"/>
    </location>
</feature>
<feature type="compositionally biased region" description="Polar residues" evidence="1">
    <location>
        <begin position="54"/>
        <end position="65"/>
    </location>
</feature>
<feature type="compositionally biased region" description="Basic and acidic residues" evidence="1">
    <location>
        <begin position="372"/>
        <end position="398"/>
    </location>
</feature>
<gene>
    <name evidence="2" type="ORF">S40285_07583</name>
</gene>
<feature type="compositionally biased region" description="Polar residues" evidence="1">
    <location>
        <begin position="821"/>
        <end position="830"/>
    </location>
</feature>
<feature type="compositionally biased region" description="Polar residues" evidence="1">
    <location>
        <begin position="485"/>
        <end position="495"/>
    </location>
</feature>
<feature type="compositionally biased region" description="Basic and acidic residues" evidence="1">
    <location>
        <begin position="11"/>
        <end position="23"/>
    </location>
</feature>
<feature type="compositionally biased region" description="Polar residues" evidence="1">
    <location>
        <begin position="697"/>
        <end position="719"/>
    </location>
</feature>
<feature type="compositionally biased region" description="Basic and acidic residues" evidence="1">
    <location>
        <begin position="796"/>
        <end position="808"/>
    </location>
</feature>
<sequence length="874" mass="94841">MVSLFGLKLGGGDRKKSQSKEPPKPPQRVDQNTFGEGEFFGRNLARPQFPGSRPGSSRSNHNNVDWTAPYTGPIGASSMVDLSLPAPGRKGSFASLRPPNASTADRNTRWGNSSTTSLALPPPTIQGLRPGTPTRPKTATGRKDWVNPLDVHFGRDTSASRPVTRTGPAAGKQSRDQSIDATETRTFLSSEMHHEIASLKASTHRKTSPEPPAQPAYSTNVASSTAPQGNSSLGQFDFGIKGLQKSTTLTSVATTSSSTSSNLDQGQTSRGFYGYPSPPKSVSPVSAYDNTSFSNKSAGPSSLRNLDTTIMRPPSPSSSSSGVLSPVANTADDDDDEWQAPVIRNVHAKRDTLTYHPPRRSSLTLELQTAEQARDRQAREDRDAVVESGTSRDHDRHLAWRPKKPQQAEGLEGNFAAFDFGDSVRAPTIRTQRSVSPTGSWRSDAGTEKFPDMESVDSGKPEAAAPGQHAESPVEPRKEELWGNEATNTYHNTSRMGPRPSDPPEPQSHHLYQAPPTRPFEDQQSYFPPAPAQRRQGPPRAAAGAHTGHRAALGRGGYDLQGLTPSDAGPRGFAARNNADKHPRLRAPHPKPLLLHQQPSEWSDSSPAISSAYSQPFSDETEGPPTPEEFPLPQKQQAERPLSSPFNRPPMAGSFPQSKGLPRGRRPDPITIDNSPMNPPAPSTSSSRWRPWNSPSIVSPRSDSRSTHQQQYSYNPQDNGDQHGYTLPNWDDFDSAYDRHKSAMPAPLSPAPWSPTSTASSSALPPRLPSPTFPSLEKSISNSSPTLANSFELFYDDSKQQQRDEQHHQPLISPVMGSFGGLTQYQQAPPQRSPRRMEAQKAPPRPAPVTVPPSRDGKSQQVSTAGNEFQASFI</sequence>
<dbReference type="InParanoid" id="A0A084Q997"/>
<feature type="compositionally biased region" description="Polar residues" evidence="1">
    <location>
        <begin position="859"/>
        <end position="874"/>
    </location>
</feature>
<feature type="compositionally biased region" description="Low complexity" evidence="1">
    <location>
        <begin position="592"/>
        <end position="614"/>
    </location>
</feature>
<keyword evidence="3" id="KW-1185">Reference proteome</keyword>
<feature type="compositionally biased region" description="Polar residues" evidence="1">
    <location>
        <begin position="778"/>
        <end position="789"/>
    </location>
</feature>
<feature type="compositionally biased region" description="Basic and acidic residues" evidence="1">
    <location>
        <begin position="445"/>
        <end position="460"/>
    </location>
</feature>
<feature type="compositionally biased region" description="Basic and acidic residues" evidence="1">
    <location>
        <begin position="472"/>
        <end position="481"/>
    </location>
</feature>
<dbReference type="OrthoDB" id="5234071at2759"/>
<dbReference type="OMA" id="PMEGEFP"/>
<feature type="compositionally biased region" description="Polar residues" evidence="1">
    <location>
        <begin position="179"/>
        <end position="189"/>
    </location>
</feature>
<protein>
    <submittedName>
        <fullName evidence="2">Uncharacterized protein</fullName>
    </submittedName>
</protein>
<dbReference type="AlphaFoldDB" id="A0A084Q997"/>
<feature type="region of interest" description="Disordered" evidence="1">
    <location>
        <begin position="1"/>
        <end position="874"/>
    </location>
</feature>
<dbReference type="EMBL" id="KL660916">
    <property type="protein sequence ID" value="KFA60532.1"/>
    <property type="molecule type" value="Genomic_DNA"/>
</dbReference>
<proteinExistence type="predicted"/>
<feature type="compositionally biased region" description="Low complexity" evidence="1">
    <location>
        <begin position="754"/>
        <end position="765"/>
    </location>
</feature>
<feature type="compositionally biased region" description="Low complexity" evidence="1">
    <location>
        <begin position="532"/>
        <end position="553"/>
    </location>
</feature>
<evidence type="ECO:0000313" key="2">
    <source>
        <dbReference type="EMBL" id="KFA60532.1"/>
    </source>
</evidence>
<dbReference type="Proteomes" id="UP000028524">
    <property type="component" value="Unassembled WGS sequence"/>
</dbReference>
<feature type="compositionally biased region" description="Polar residues" evidence="1">
    <location>
        <begin position="100"/>
        <end position="118"/>
    </location>
</feature>
<feature type="compositionally biased region" description="Polar residues" evidence="1">
    <location>
        <begin position="216"/>
        <end position="234"/>
    </location>
</feature>
<evidence type="ECO:0000313" key="3">
    <source>
        <dbReference type="Proteomes" id="UP000028524"/>
    </source>
</evidence>
<evidence type="ECO:0000256" key="1">
    <source>
        <dbReference type="SAM" id="MobiDB-lite"/>
    </source>
</evidence>
<dbReference type="STRING" id="1283841.A0A084Q997"/>
<reference evidence="2 3" key="1">
    <citation type="journal article" date="2014" name="BMC Genomics">
        <title>Comparative genome sequencing reveals chemotype-specific gene clusters in the toxigenic black mold Stachybotrys.</title>
        <authorList>
            <person name="Semeiks J."/>
            <person name="Borek D."/>
            <person name="Otwinowski Z."/>
            <person name="Grishin N.V."/>
        </authorList>
    </citation>
    <scope>NUCLEOTIDE SEQUENCE [LARGE SCALE GENOMIC DNA]</scope>
    <source>
        <strain evidence="2 3">IBT 40285</strain>
    </source>
</reference>
<dbReference type="HOGENOM" id="CLU_018777_0_0_1"/>
<feature type="compositionally biased region" description="Low complexity" evidence="1">
    <location>
        <begin position="683"/>
        <end position="696"/>
    </location>
</feature>
<accession>A0A084Q997</accession>
<name>A0A084Q997_STAC4</name>
<organism evidence="2 3">
    <name type="scientific">Stachybotrys chlorohalonatus (strain IBT 40285)</name>
    <dbReference type="NCBI Taxonomy" id="1283841"/>
    <lineage>
        <taxon>Eukaryota</taxon>
        <taxon>Fungi</taxon>
        <taxon>Dikarya</taxon>
        <taxon>Ascomycota</taxon>
        <taxon>Pezizomycotina</taxon>
        <taxon>Sordariomycetes</taxon>
        <taxon>Hypocreomycetidae</taxon>
        <taxon>Hypocreales</taxon>
        <taxon>Stachybotryaceae</taxon>
        <taxon>Stachybotrys</taxon>
    </lineage>
</organism>
<feature type="compositionally biased region" description="Low complexity" evidence="1">
    <location>
        <begin position="246"/>
        <end position="261"/>
    </location>
</feature>